<dbReference type="InterPro" id="IPR001478">
    <property type="entry name" value="PDZ"/>
</dbReference>
<feature type="compositionally biased region" description="Basic and acidic residues" evidence="3">
    <location>
        <begin position="730"/>
        <end position="739"/>
    </location>
</feature>
<feature type="region of interest" description="Disordered" evidence="3">
    <location>
        <begin position="1123"/>
        <end position="1165"/>
    </location>
</feature>
<evidence type="ECO:0000259" key="4">
    <source>
        <dbReference type="PROSITE" id="PS50003"/>
    </source>
</evidence>
<dbReference type="Pfam" id="PF10534">
    <property type="entry name" value="CRIC_ras_sig"/>
    <property type="match status" value="1"/>
</dbReference>
<dbReference type="PROSITE" id="PS50106">
    <property type="entry name" value="PDZ"/>
    <property type="match status" value="1"/>
</dbReference>
<accession>A0A9P0EEP8</accession>
<dbReference type="Pfam" id="PF00169">
    <property type="entry name" value="PH"/>
    <property type="match status" value="1"/>
</dbReference>
<feature type="region of interest" description="Disordered" evidence="3">
    <location>
        <begin position="461"/>
        <end position="482"/>
    </location>
</feature>
<feature type="compositionally biased region" description="Basic and acidic residues" evidence="3">
    <location>
        <begin position="461"/>
        <end position="471"/>
    </location>
</feature>
<dbReference type="Gene3D" id="1.10.150.50">
    <property type="entry name" value="Transcription Factor, Ets-1"/>
    <property type="match status" value="1"/>
</dbReference>
<feature type="compositionally biased region" description="Polar residues" evidence="3">
    <location>
        <begin position="1129"/>
        <end position="1139"/>
    </location>
</feature>
<dbReference type="SUPFAM" id="SSF50156">
    <property type="entry name" value="PDZ domain-like"/>
    <property type="match status" value="1"/>
</dbReference>
<name>A0A9P0EEP8_NEZVI</name>
<feature type="compositionally biased region" description="Basic and acidic residues" evidence="3">
    <location>
        <begin position="1075"/>
        <end position="1084"/>
    </location>
</feature>
<feature type="compositionally biased region" description="Basic and acidic residues" evidence="3">
    <location>
        <begin position="337"/>
        <end position="353"/>
    </location>
</feature>
<evidence type="ECO:0000256" key="2">
    <source>
        <dbReference type="ARBA" id="ARBA00022553"/>
    </source>
</evidence>
<sequence>MAYVNVAEWKPDQVTEWLKGLDSCLLTYMHAFLNNLVDGQQLLSFGPNDLEHLGVHKIGHQEIILEGIEHLRNIHYELDRENLQLHAMRLSCLAHSLHNELCHSHTDTQQLSTQIIADISTIVTVVKPLIAWLDRPGFCGESEYENARKEVLRLALRMATCGQRDRFVETPVSDMKTASAQLAKLADNIVQDMSDPLILQPASLDLATIKKRSSDDLGFYIVPPFRGIHKISDIKLNSAAHQSGKIEPGDEIIQINYQTVVGWSVKEVMSLFAESPTEVLLTLKKRPRHTKIYGQIYVKPYRLPSKKRAIHQAHTADILSRIHYRIPIHSLKIPISNEKKKETKKRDEEEGGRGETSSDDEVVTVQHNLVVPSKPVHRRATITGASPLSKRPPFDIHELWHEMKLEKESSTKQSTTSVVDFEERLSSSARQTEAPTPPSEQQQPESNLETMTIKQKIEMFSRENERTERKKVTPPSTHPIKPQIRINSEPIFDMKVISEVAKLSEKPTPNRVAIPNFCLENKRNNLLRTVNNLDKRESKDILQLSEKRNEIEKNIKVDNFANEIHNEKLRYEVPDVVATDSEEHGKIVQTINRHLLMNKLSDDSDIHDYPCYKPKQNNSSSNSLPLHGKSKVENYERKMTHSLPTRGKVESDSDLSQTISKVILDSSEKIVLSRSKITTPTAAEQKQFMKMKQQSIFYNKSYSSESLDKAYGDRGDPEVTAFKYGSLQQDRSHNRDSLDRGASPPVPPPRPSLNKPSNACYRAAIIAARALGKASPKAQRKKHPSLAKGRNVTIKEFSAVECEGWLLQRCRKGSATWNKRWCLIHANTLYTFHSKQSTKAETLVCLPGFTAAPAEEVKSRPFAFKVYHTGTMFYFAAETNFELSVWLDAITTSTLAPNPNAQAIVYSESEGEDITTKKVPTPAPRPPSSDSTSSRMFGSLKKLGSGGSSNSSTTSPAGGAAAGSGGSSLDRKCLRLLGPGPLPVPTAQYRSYRRVHNAAPIPPSPTHHQHQTSVPMSNSCHDMSESEMPGDMADYRLTARSTPPVPRRRTVVRLPEIRAPPTPTTSGIHHQQPNFEDHTRRVDELPPSPGDIPSPSRQYHPDGSDWVDSLRKAQAFRKKIKMKKPHINPPNSYFNNQCRQPEHPQQFRSQRTHEDPGNHQQSVDYPGLEYPPVFEPGTYTLDTSSLLVSARHHHQRRNIDSHHN</sequence>
<dbReference type="InterPro" id="IPR051566">
    <property type="entry name" value="CNKSR"/>
</dbReference>
<dbReference type="PROSITE" id="PS51290">
    <property type="entry name" value="CRIC"/>
    <property type="match status" value="1"/>
</dbReference>
<feature type="compositionally biased region" description="Low complexity" evidence="3">
    <location>
        <begin position="928"/>
        <end position="959"/>
    </location>
</feature>
<dbReference type="InterPro" id="IPR017874">
    <property type="entry name" value="CRIC_domain"/>
</dbReference>
<feature type="domain" description="CRIC" evidence="7">
    <location>
        <begin position="82"/>
        <end position="169"/>
    </location>
</feature>
<dbReference type="Pfam" id="PF00595">
    <property type="entry name" value="PDZ"/>
    <property type="match status" value="1"/>
</dbReference>
<feature type="region of interest" description="Disordered" evidence="3">
    <location>
        <begin position="609"/>
        <end position="628"/>
    </location>
</feature>
<proteinExistence type="inferred from homology"/>
<dbReference type="CDD" id="cd09511">
    <property type="entry name" value="SAM_CNK1_2_3-suppressor"/>
    <property type="match status" value="1"/>
</dbReference>
<dbReference type="SMART" id="SM00454">
    <property type="entry name" value="SAM"/>
    <property type="match status" value="1"/>
</dbReference>
<feature type="region of interest" description="Disordered" evidence="3">
    <location>
        <begin position="337"/>
        <end position="393"/>
    </location>
</feature>
<dbReference type="SUPFAM" id="SSF47769">
    <property type="entry name" value="SAM/Pointed domain"/>
    <property type="match status" value="1"/>
</dbReference>
<evidence type="ECO:0000313" key="8">
    <source>
        <dbReference type="EMBL" id="CAH1392436.1"/>
    </source>
</evidence>
<feature type="compositionally biased region" description="Polar residues" evidence="3">
    <location>
        <begin position="615"/>
        <end position="624"/>
    </location>
</feature>
<protein>
    <recommendedName>
        <fullName evidence="10">Connector enhancer of kinase suppressor of ras 2</fullName>
    </recommendedName>
</protein>
<dbReference type="PROSITE" id="PS50105">
    <property type="entry name" value="SAM_DOMAIN"/>
    <property type="match status" value="1"/>
</dbReference>
<evidence type="ECO:0000259" key="5">
    <source>
        <dbReference type="PROSITE" id="PS50105"/>
    </source>
</evidence>
<evidence type="ECO:0000256" key="3">
    <source>
        <dbReference type="SAM" id="MobiDB-lite"/>
    </source>
</evidence>
<dbReference type="Pfam" id="PF00536">
    <property type="entry name" value="SAM_1"/>
    <property type="match status" value="1"/>
</dbReference>
<dbReference type="PANTHER" id="PTHR12844">
    <property type="entry name" value="CONNECTOR ENCHANCER OF KINASE SUPPRESSOR OF RAS"/>
    <property type="match status" value="1"/>
</dbReference>
<feature type="domain" description="SAM" evidence="5">
    <location>
        <begin position="9"/>
        <end position="74"/>
    </location>
</feature>
<dbReference type="InterPro" id="IPR049628">
    <property type="entry name" value="CNK1-3_SAM"/>
</dbReference>
<reference evidence="8" key="1">
    <citation type="submission" date="2022-01" db="EMBL/GenBank/DDBJ databases">
        <authorList>
            <person name="King R."/>
        </authorList>
    </citation>
    <scope>NUCLEOTIDE SEQUENCE</scope>
</reference>
<dbReference type="SMART" id="SM00233">
    <property type="entry name" value="PH"/>
    <property type="match status" value="1"/>
</dbReference>
<keyword evidence="2" id="KW-0597">Phosphoprotein</keyword>
<keyword evidence="9" id="KW-1185">Reference proteome</keyword>
<dbReference type="InterPro" id="IPR001849">
    <property type="entry name" value="PH_domain"/>
</dbReference>
<feature type="domain" description="PDZ" evidence="6">
    <location>
        <begin position="206"/>
        <end position="287"/>
    </location>
</feature>
<evidence type="ECO:0008006" key="10">
    <source>
        <dbReference type="Google" id="ProtNLM"/>
    </source>
</evidence>
<dbReference type="PROSITE" id="PS50003">
    <property type="entry name" value="PH_DOMAIN"/>
    <property type="match status" value="1"/>
</dbReference>
<dbReference type="InterPro" id="IPR036034">
    <property type="entry name" value="PDZ_sf"/>
</dbReference>
<evidence type="ECO:0000259" key="7">
    <source>
        <dbReference type="PROSITE" id="PS51290"/>
    </source>
</evidence>
<gene>
    <name evidence="8" type="ORF">NEZAVI_LOCUS3250</name>
</gene>
<feature type="compositionally biased region" description="Polar residues" evidence="3">
    <location>
        <begin position="1064"/>
        <end position="1074"/>
    </location>
</feature>
<feature type="region of interest" description="Disordered" evidence="3">
    <location>
        <begin position="725"/>
        <end position="756"/>
    </location>
</feature>
<evidence type="ECO:0000256" key="1">
    <source>
        <dbReference type="ARBA" id="ARBA00009498"/>
    </source>
</evidence>
<dbReference type="InterPro" id="IPR013761">
    <property type="entry name" value="SAM/pointed_sf"/>
</dbReference>
<dbReference type="SMART" id="SM00228">
    <property type="entry name" value="PDZ"/>
    <property type="match status" value="1"/>
</dbReference>
<dbReference type="EMBL" id="OV725077">
    <property type="protein sequence ID" value="CAH1392436.1"/>
    <property type="molecule type" value="Genomic_DNA"/>
</dbReference>
<dbReference type="Gene3D" id="2.30.29.30">
    <property type="entry name" value="Pleckstrin-homology domain (PH domain)/Phosphotyrosine-binding domain (PTB)"/>
    <property type="match status" value="1"/>
</dbReference>
<dbReference type="PANTHER" id="PTHR12844:SF42">
    <property type="entry name" value="CONNECTOR ENHANCER OF KSR PROTEIN CNK"/>
    <property type="match status" value="1"/>
</dbReference>
<dbReference type="InterPro" id="IPR011993">
    <property type="entry name" value="PH-like_dom_sf"/>
</dbReference>
<dbReference type="AlphaFoldDB" id="A0A9P0EEP8"/>
<evidence type="ECO:0000313" key="9">
    <source>
        <dbReference type="Proteomes" id="UP001152798"/>
    </source>
</evidence>
<evidence type="ECO:0000259" key="6">
    <source>
        <dbReference type="PROSITE" id="PS50106"/>
    </source>
</evidence>
<feature type="region of interest" description="Disordered" evidence="3">
    <location>
        <begin position="997"/>
        <end position="1105"/>
    </location>
</feature>
<organism evidence="8 9">
    <name type="scientific">Nezara viridula</name>
    <name type="common">Southern green stink bug</name>
    <name type="synonym">Cimex viridulus</name>
    <dbReference type="NCBI Taxonomy" id="85310"/>
    <lineage>
        <taxon>Eukaryota</taxon>
        <taxon>Metazoa</taxon>
        <taxon>Ecdysozoa</taxon>
        <taxon>Arthropoda</taxon>
        <taxon>Hexapoda</taxon>
        <taxon>Insecta</taxon>
        <taxon>Pterygota</taxon>
        <taxon>Neoptera</taxon>
        <taxon>Paraneoptera</taxon>
        <taxon>Hemiptera</taxon>
        <taxon>Heteroptera</taxon>
        <taxon>Panheteroptera</taxon>
        <taxon>Pentatomomorpha</taxon>
        <taxon>Pentatomoidea</taxon>
        <taxon>Pentatomidae</taxon>
        <taxon>Pentatominae</taxon>
        <taxon>Nezara</taxon>
    </lineage>
</organism>
<dbReference type="OrthoDB" id="74412at2759"/>
<dbReference type="CDD" id="cd06748">
    <property type="entry name" value="PDZ_CNK1_2_3-like"/>
    <property type="match status" value="1"/>
</dbReference>
<feature type="region of interest" description="Disordered" evidence="3">
    <location>
        <begin position="405"/>
        <end position="448"/>
    </location>
</feature>
<dbReference type="InterPro" id="IPR001660">
    <property type="entry name" value="SAM"/>
</dbReference>
<dbReference type="Gene3D" id="2.30.42.10">
    <property type="match status" value="1"/>
</dbReference>
<dbReference type="Proteomes" id="UP001152798">
    <property type="component" value="Chromosome 1"/>
</dbReference>
<dbReference type="SUPFAM" id="SSF50729">
    <property type="entry name" value="PH domain-like"/>
    <property type="match status" value="1"/>
</dbReference>
<feature type="compositionally biased region" description="Low complexity" evidence="3">
    <location>
        <begin position="431"/>
        <end position="446"/>
    </location>
</feature>
<feature type="region of interest" description="Disordered" evidence="3">
    <location>
        <begin position="907"/>
        <end position="968"/>
    </location>
</feature>
<comment type="similarity">
    <text evidence="1">Belongs to the CNKSR family.</text>
</comment>
<feature type="compositionally biased region" description="Polar residues" evidence="3">
    <location>
        <begin position="1011"/>
        <end position="1021"/>
    </location>
</feature>
<dbReference type="FunFam" id="2.30.42.10:FF:000060">
    <property type="entry name" value="Connector enhancer of kinase suppressor of Ras 2"/>
    <property type="match status" value="1"/>
</dbReference>
<feature type="domain" description="PH" evidence="4">
    <location>
        <begin position="799"/>
        <end position="895"/>
    </location>
</feature>